<evidence type="ECO:0008006" key="4">
    <source>
        <dbReference type="Google" id="ProtNLM"/>
    </source>
</evidence>
<proteinExistence type="predicted"/>
<feature type="transmembrane region" description="Helical" evidence="1">
    <location>
        <begin position="72"/>
        <end position="105"/>
    </location>
</feature>
<dbReference type="Proteomes" id="UP000317716">
    <property type="component" value="Unassembled WGS sequence"/>
</dbReference>
<sequence>MSGAEAAPVTRFERACLALALALALVLLWPLRHYITDDTFIHLQYARRLAEGHGLVFNVGERVYGCTSPLWVALLAAGMTIGIPGLALARALGLAAALGSVLLFFRLTRLTLRTPEFCGLATLAWAGHAWMLRWALSGMETPLAVALTLAGFVSLSSGREVASNALTGTLWGLAALTRPEATFLLALWGVLLLADCGGKPAPRWISGVAPPLVIYGGWLLFAKAYYGTPWPQTLAAKTAGATGLAYQITNLWRQLKIVGATDGLLAMVLVAALLGGRKRVAGGKERLALSLLPWGWLAGVPVLYAARGVPVLSRYLLPLLPVLGWLAWRTAERAWVGTNPDPARRRRATGFAGLLAAFVLAQNLVVYGTEVVPHVRSFSAGLERSLVLWGRWFGAHAPRDAAIATPDIGALGYYSGLRIVDLAGLVTPDMVPLLERESPEDVVSRLSFASFARPEFVVDRAPSANDLARRSPYARCLTPLGHASVPNLGIARPGEAVYTFYRVEWDCYDAMHAGR</sequence>
<feature type="transmembrane region" description="Helical" evidence="1">
    <location>
        <begin position="205"/>
        <end position="226"/>
    </location>
</feature>
<evidence type="ECO:0000313" key="2">
    <source>
        <dbReference type="EMBL" id="TMQ51314.1"/>
    </source>
</evidence>
<feature type="transmembrane region" description="Helical" evidence="1">
    <location>
        <begin position="12"/>
        <end position="31"/>
    </location>
</feature>
<evidence type="ECO:0000313" key="3">
    <source>
        <dbReference type="Proteomes" id="UP000317716"/>
    </source>
</evidence>
<reference evidence="2 3" key="1">
    <citation type="journal article" date="2019" name="Nat. Microbiol.">
        <title>Mediterranean grassland soil C-N compound turnover is dependent on rainfall and depth, and is mediated by genomically divergent microorganisms.</title>
        <authorList>
            <person name="Diamond S."/>
            <person name="Andeer P.F."/>
            <person name="Li Z."/>
            <person name="Crits-Christoph A."/>
            <person name="Burstein D."/>
            <person name="Anantharaman K."/>
            <person name="Lane K.R."/>
            <person name="Thomas B.C."/>
            <person name="Pan C."/>
            <person name="Northen T.R."/>
            <person name="Banfield J.F."/>
        </authorList>
    </citation>
    <scope>NUCLEOTIDE SEQUENCE [LARGE SCALE GENOMIC DNA]</scope>
    <source>
        <strain evidence="2">WS_2</strain>
    </source>
</reference>
<protein>
    <recommendedName>
        <fullName evidence="4">Glycosyltransferase RgtA/B/C/D-like domain-containing protein</fullName>
    </recommendedName>
</protein>
<evidence type="ECO:0000256" key="1">
    <source>
        <dbReference type="SAM" id="Phobius"/>
    </source>
</evidence>
<accession>A0A538SIW2</accession>
<keyword evidence="1" id="KW-0472">Membrane</keyword>
<dbReference type="AlphaFoldDB" id="A0A538SIW2"/>
<organism evidence="2 3">
    <name type="scientific">Eiseniibacteriota bacterium</name>
    <dbReference type="NCBI Taxonomy" id="2212470"/>
    <lineage>
        <taxon>Bacteria</taxon>
        <taxon>Candidatus Eiseniibacteriota</taxon>
    </lineage>
</organism>
<comment type="caution">
    <text evidence="2">The sequence shown here is derived from an EMBL/GenBank/DDBJ whole genome shotgun (WGS) entry which is preliminary data.</text>
</comment>
<name>A0A538SIW2_UNCEI</name>
<feature type="transmembrane region" description="Helical" evidence="1">
    <location>
        <begin position="312"/>
        <end position="328"/>
    </location>
</feature>
<gene>
    <name evidence="2" type="ORF">E6K72_10555</name>
</gene>
<feature type="transmembrane region" description="Helical" evidence="1">
    <location>
        <begin position="348"/>
        <end position="368"/>
    </location>
</feature>
<feature type="transmembrane region" description="Helical" evidence="1">
    <location>
        <begin position="287"/>
        <end position="306"/>
    </location>
</feature>
<dbReference type="EMBL" id="VBOS01000379">
    <property type="protein sequence ID" value="TMQ51314.1"/>
    <property type="molecule type" value="Genomic_DNA"/>
</dbReference>
<keyword evidence="1" id="KW-1133">Transmembrane helix</keyword>
<feature type="transmembrane region" description="Helical" evidence="1">
    <location>
        <begin position="170"/>
        <end position="193"/>
    </location>
</feature>
<keyword evidence="1" id="KW-0812">Transmembrane</keyword>
<feature type="transmembrane region" description="Helical" evidence="1">
    <location>
        <begin position="257"/>
        <end position="275"/>
    </location>
</feature>